<dbReference type="Proteomes" id="UP001321804">
    <property type="component" value="Chromosome"/>
</dbReference>
<protein>
    <submittedName>
        <fullName evidence="1">Uncharacterized protein</fullName>
    </submittedName>
</protein>
<dbReference type="AlphaFoldDB" id="A0AAU9CNE2"/>
<dbReference type="EMBL" id="AP026801">
    <property type="protein sequence ID" value="BDR55454.1"/>
    <property type="molecule type" value="Genomic_DNA"/>
</dbReference>
<evidence type="ECO:0000313" key="1">
    <source>
        <dbReference type="EMBL" id="BDR55454.1"/>
    </source>
</evidence>
<reference evidence="1 2" key="1">
    <citation type="journal article" date="2023" name="Microbiol. Spectr.">
        <title>Symbiosis of Carpenter Bees with Uncharacterized Lactic Acid Bacteria Showing NAD Auxotrophy.</title>
        <authorList>
            <person name="Kawasaki S."/>
            <person name="Ozawa K."/>
            <person name="Mori T."/>
            <person name="Yamamoto A."/>
            <person name="Ito M."/>
            <person name="Ohkuma M."/>
            <person name="Sakamoto M."/>
            <person name="Matsutani M."/>
        </authorList>
    </citation>
    <scope>NUCLEOTIDE SEQUENCE [LARGE SCALE GENOMIC DNA]</scope>
    <source>
        <strain evidence="1 2">KimC2</strain>
    </source>
</reference>
<name>A0AAU9CNE2_9LACO</name>
<dbReference type="RefSeq" id="WP_317696755.1">
    <property type="nucleotide sequence ID" value="NZ_AP026801.1"/>
</dbReference>
<organism evidence="1 2">
    <name type="scientific">Xylocopilactobacillus apis</name>
    <dbReference type="NCBI Taxonomy" id="2932183"/>
    <lineage>
        <taxon>Bacteria</taxon>
        <taxon>Bacillati</taxon>
        <taxon>Bacillota</taxon>
        <taxon>Bacilli</taxon>
        <taxon>Lactobacillales</taxon>
        <taxon>Lactobacillaceae</taxon>
        <taxon>Xylocopilactobacillus</taxon>
    </lineage>
</organism>
<keyword evidence="2" id="KW-1185">Reference proteome</keyword>
<dbReference type="KEGG" id="xak:KIMC2_00160"/>
<accession>A0AAU9CNE2</accession>
<evidence type="ECO:0000313" key="2">
    <source>
        <dbReference type="Proteomes" id="UP001321804"/>
    </source>
</evidence>
<proteinExistence type="predicted"/>
<gene>
    <name evidence="1" type="ORF">KIMC2_00160</name>
</gene>
<sequence length="143" mass="16422">MSNEFDESFDRYTNLYSLIKSRIKEMPAISDQADKYTVIGMTGLNDYRHIWGEPMSKLESDEEFRGKALNFVTQRLVEKESSDRDKSAECGIYLSEEQADELLEQTNDPKEQLIIKALKRGYSVGIVAFALEIKSDEVLNLIQ</sequence>